<keyword evidence="1" id="KW-0472">Membrane</keyword>
<feature type="transmembrane region" description="Helical" evidence="1">
    <location>
        <begin position="9"/>
        <end position="31"/>
    </location>
</feature>
<dbReference type="EMBL" id="CP049801">
    <property type="protein sequence ID" value="QIO07502.1"/>
    <property type="molecule type" value="Genomic_DNA"/>
</dbReference>
<keyword evidence="1" id="KW-1133">Transmembrane helix</keyword>
<protein>
    <recommendedName>
        <fullName evidence="4">DUF1705 domain-containing protein</fullName>
    </recommendedName>
</protein>
<dbReference type="AlphaFoldDB" id="A0A6G8RZX3"/>
<proteinExistence type="predicted"/>
<evidence type="ECO:0000313" key="3">
    <source>
        <dbReference type="Proteomes" id="UP000502297"/>
    </source>
</evidence>
<sequence length="103" mass="11479">MQPNIAKTIFYSLLFAMGGAPTIAMLIIRAQTSDPQLIYQALIGLSVVIACILVPIILIQNTLLIIKRNNINVENHIATVGHFYLALNILCLIYWLGIQFLNK</sequence>
<accession>A0A6G8RZX3</accession>
<evidence type="ECO:0008006" key="4">
    <source>
        <dbReference type="Google" id="ProtNLM"/>
    </source>
</evidence>
<keyword evidence="1" id="KW-0812">Transmembrane</keyword>
<keyword evidence="3" id="KW-1185">Reference proteome</keyword>
<reference evidence="2 3" key="1">
    <citation type="submission" date="2020-03" db="EMBL/GenBank/DDBJ databases">
        <authorList>
            <person name="Zhu W."/>
        </authorList>
    </citation>
    <scope>NUCLEOTIDE SEQUENCE [LARGE SCALE GENOMIC DNA]</scope>
    <source>
        <strain evidence="2 3">323-1</strain>
    </source>
</reference>
<gene>
    <name evidence="2" type="ORF">G8E00_10345</name>
</gene>
<evidence type="ECO:0000313" key="2">
    <source>
        <dbReference type="EMBL" id="QIO07502.1"/>
    </source>
</evidence>
<dbReference type="KEGG" id="asha:G8E00_10345"/>
<feature type="transmembrane region" description="Helical" evidence="1">
    <location>
        <begin position="80"/>
        <end position="101"/>
    </location>
</feature>
<dbReference type="RefSeq" id="WP_166010030.1">
    <property type="nucleotide sequence ID" value="NZ_CP049801.1"/>
</dbReference>
<evidence type="ECO:0000256" key="1">
    <source>
        <dbReference type="SAM" id="Phobius"/>
    </source>
</evidence>
<dbReference type="Proteomes" id="UP000502297">
    <property type="component" value="Chromosome"/>
</dbReference>
<organism evidence="2 3">
    <name type="scientific">Acinetobacter shaoyimingii</name>
    <dbReference type="NCBI Taxonomy" id="2715164"/>
    <lineage>
        <taxon>Bacteria</taxon>
        <taxon>Pseudomonadati</taxon>
        <taxon>Pseudomonadota</taxon>
        <taxon>Gammaproteobacteria</taxon>
        <taxon>Moraxellales</taxon>
        <taxon>Moraxellaceae</taxon>
        <taxon>Acinetobacter</taxon>
    </lineage>
</organism>
<feature type="transmembrane region" description="Helical" evidence="1">
    <location>
        <begin position="37"/>
        <end position="59"/>
    </location>
</feature>
<name>A0A6G8RZX3_9GAMM</name>